<keyword evidence="7" id="KW-0540">Nuclease</keyword>
<dbReference type="InterPro" id="IPR036237">
    <property type="entry name" value="Xyl_isomerase-like_sf"/>
</dbReference>
<dbReference type="Gene3D" id="3.20.20.150">
    <property type="entry name" value="Divalent-metal-dependent TIM barrel enzymes"/>
    <property type="match status" value="1"/>
</dbReference>
<evidence type="ECO:0000256" key="6">
    <source>
        <dbReference type="ARBA" id="ARBA00023204"/>
    </source>
</evidence>
<dbReference type="GO" id="GO:0008833">
    <property type="term" value="F:deoxyribonuclease IV (phage-T4-induced) activity"/>
    <property type="evidence" value="ECO:0007669"/>
    <property type="project" value="UniProtKB-UniRule"/>
</dbReference>
<feature type="binding site" evidence="7">
    <location>
        <position position="312"/>
    </location>
    <ligand>
        <name>Zn(2+)</name>
        <dbReference type="ChEBI" id="CHEBI:29105"/>
        <label>2</label>
    </ligand>
</feature>
<keyword evidence="3 7" id="KW-0227">DNA damage</keyword>
<dbReference type="PROSITE" id="PS51432">
    <property type="entry name" value="AP_NUCLEASE_F2_4"/>
    <property type="match status" value="1"/>
</dbReference>
<keyword evidence="7" id="KW-0255">Endonuclease</keyword>
<evidence type="ECO:0000256" key="1">
    <source>
        <dbReference type="ARBA" id="ARBA00005340"/>
    </source>
</evidence>
<evidence type="ECO:0000256" key="7">
    <source>
        <dbReference type="HAMAP-Rule" id="MF_00152"/>
    </source>
</evidence>
<comment type="catalytic activity">
    <reaction evidence="7">
        <text>Endonucleolytic cleavage to 5'-phosphooligonucleotide end-products.</text>
        <dbReference type="EC" id="3.1.21.2"/>
    </reaction>
</comment>
<feature type="binding site" evidence="7">
    <location>
        <position position="196"/>
    </location>
    <ligand>
        <name>Zn(2+)</name>
        <dbReference type="ChEBI" id="CHEBI:29105"/>
        <label>1</label>
    </ligand>
</feature>
<feature type="binding site" evidence="7">
    <location>
        <position position="267"/>
    </location>
    <ligand>
        <name>Zn(2+)</name>
        <dbReference type="ChEBI" id="CHEBI:29105"/>
        <label>2</label>
    </ligand>
</feature>
<feature type="binding site" evidence="7">
    <location>
        <position position="280"/>
    </location>
    <ligand>
        <name>Zn(2+)</name>
        <dbReference type="ChEBI" id="CHEBI:29105"/>
        <label>3</label>
    </ligand>
</feature>
<dbReference type="GO" id="GO:0008270">
    <property type="term" value="F:zinc ion binding"/>
    <property type="evidence" value="ECO:0007669"/>
    <property type="project" value="UniProtKB-UniRule"/>
</dbReference>
<comment type="similarity">
    <text evidence="1 7">Belongs to the AP endonuclease 2 family.</text>
</comment>
<reference evidence="9" key="1">
    <citation type="journal article" date="2020" name="Biotechnol. Biofuels">
        <title>New insights from the biogas microbiome by comprehensive genome-resolved metagenomics of nearly 1600 species originating from multiple anaerobic digesters.</title>
        <authorList>
            <person name="Campanaro S."/>
            <person name="Treu L."/>
            <person name="Rodriguez-R L.M."/>
            <person name="Kovalovszki A."/>
            <person name="Ziels R.M."/>
            <person name="Maus I."/>
            <person name="Zhu X."/>
            <person name="Kougias P.G."/>
            <person name="Basile A."/>
            <person name="Luo G."/>
            <person name="Schluter A."/>
            <person name="Konstantinidis K.T."/>
            <person name="Angelidaki I."/>
        </authorList>
    </citation>
    <scope>NUCLEOTIDE SEQUENCE</scope>
    <source>
        <strain evidence="9">AS06rmzACSIP_7</strain>
    </source>
</reference>
<keyword evidence="2 7" id="KW-0479">Metal-binding</keyword>
<dbReference type="GO" id="GO:0006284">
    <property type="term" value="P:base-excision repair"/>
    <property type="evidence" value="ECO:0007669"/>
    <property type="project" value="TreeGrafter"/>
</dbReference>
<evidence type="ECO:0000256" key="4">
    <source>
        <dbReference type="ARBA" id="ARBA00022801"/>
    </source>
</evidence>
<comment type="caution">
    <text evidence="9">The sequence shown here is derived from an EMBL/GenBank/DDBJ whole genome shotgun (WGS) entry which is preliminary data.</text>
</comment>
<dbReference type="HAMAP" id="MF_00152">
    <property type="entry name" value="Nfo"/>
    <property type="match status" value="1"/>
</dbReference>
<evidence type="ECO:0000313" key="10">
    <source>
        <dbReference type="Proteomes" id="UP000777265"/>
    </source>
</evidence>
<dbReference type="PROSITE" id="PS00731">
    <property type="entry name" value="AP_NUCLEASE_F2_3"/>
    <property type="match status" value="1"/>
</dbReference>
<feature type="binding site" evidence="7">
    <location>
        <position position="233"/>
    </location>
    <ligand>
        <name>Zn(2+)</name>
        <dbReference type="ChEBI" id="CHEBI:29105"/>
        <label>3</label>
    </ligand>
</feature>
<proteinExistence type="inferred from homology"/>
<dbReference type="Proteomes" id="UP000777265">
    <property type="component" value="Unassembled WGS sequence"/>
</dbReference>
<evidence type="ECO:0000256" key="5">
    <source>
        <dbReference type="ARBA" id="ARBA00022833"/>
    </source>
</evidence>
<dbReference type="SMART" id="SM00518">
    <property type="entry name" value="AP2Ec"/>
    <property type="match status" value="1"/>
</dbReference>
<keyword evidence="4 7" id="KW-0378">Hydrolase</keyword>
<dbReference type="NCBIfam" id="TIGR00587">
    <property type="entry name" value="nfo"/>
    <property type="match status" value="1"/>
</dbReference>
<organism evidence="9 10">
    <name type="scientific">Syntrophorhabdus aromaticivorans</name>
    <dbReference type="NCBI Taxonomy" id="328301"/>
    <lineage>
        <taxon>Bacteria</taxon>
        <taxon>Pseudomonadati</taxon>
        <taxon>Thermodesulfobacteriota</taxon>
        <taxon>Syntrophorhabdia</taxon>
        <taxon>Syntrophorhabdales</taxon>
        <taxon>Syntrophorhabdaceae</taxon>
        <taxon>Syntrophorhabdus</taxon>
    </lineage>
</organism>
<keyword evidence="5 7" id="KW-0862">Zinc</keyword>
<feature type="binding site" evidence="7">
    <location>
        <position position="164"/>
    </location>
    <ligand>
        <name>Zn(2+)</name>
        <dbReference type="ChEBI" id="CHEBI:29105"/>
        <label>1</label>
    </ligand>
</feature>
<evidence type="ECO:0000256" key="2">
    <source>
        <dbReference type="ARBA" id="ARBA00022723"/>
    </source>
</evidence>
<dbReference type="Pfam" id="PF01261">
    <property type="entry name" value="AP_endonuc_2"/>
    <property type="match status" value="1"/>
</dbReference>
<dbReference type="InterPro" id="IPR001719">
    <property type="entry name" value="AP_endonuc_2"/>
</dbReference>
<dbReference type="GO" id="GO:0008081">
    <property type="term" value="F:phosphoric diester hydrolase activity"/>
    <property type="evidence" value="ECO:0007669"/>
    <property type="project" value="TreeGrafter"/>
</dbReference>
<keyword evidence="6 7" id="KW-0234">DNA repair</keyword>
<comment type="cofactor">
    <cofactor evidence="7">
        <name>Zn(2+)</name>
        <dbReference type="ChEBI" id="CHEBI:29105"/>
    </cofactor>
    <text evidence="7">Binds 3 Zn(2+) ions.</text>
</comment>
<feature type="binding site" evidence="7">
    <location>
        <position position="126"/>
    </location>
    <ligand>
        <name>Zn(2+)</name>
        <dbReference type="ChEBI" id="CHEBI:29105"/>
        <label>1</label>
    </ligand>
</feature>
<feature type="binding site" evidence="7">
    <location>
        <position position="230"/>
    </location>
    <ligand>
        <name>Zn(2+)</name>
        <dbReference type="ChEBI" id="CHEBI:29105"/>
        <label>2</label>
    </ligand>
</feature>
<protein>
    <recommendedName>
        <fullName evidence="7">Probable endonuclease 4</fullName>
        <ecNumber evidence="7">3.1.21.2</ecNumber>
    </recommendedName>
    <alternativeName>
        <fullName evidence="7">Endodeoxyribonuclease IV</fullName>
    </alternativeName>
    <alternativeName>
        <fullName evidence="7">Endonuclease IV</fullName>
    </alternativeName>
</protein>
<dbReference type="InterPro" id="IPR018246">
    <property type="entry name" value="AP_endonuc_F2_Zn_BS"/>
</dbReference>
<reference evidence="9" key="2">
    <citation type="submission" date="2020-01" db="EMBL/GenBank/DDBJ databases">
        <authorList>
            <person name="Campanaro S."/>
        </authorList>
    </citation>
    <scope>NUCLEOTIDE SEQUENCE</scope>
    <source>
        <strain evidence="9">AS06rmzACSIP_7</strain>
    </source>
</reference>
<comment type="function">
    <text evidence="7">Endonuclease IV plays a role in DNA repair. It cleaves phosphodiester bonds at apurinic or apyrimidinic (AP) sites, generating a 3'-hydroxyl group and a 5'-terminal sugar phosphate.</text>
</comment>
<evidence type="ECO:0000313" key="9">
    <source>
        <dbReference type="EMBL" id="NLW35117.1"/>
    </source>
</evidence>
<gene>
    <name evidence="7" type="primary">nfo</name>
    <name evidence="9" type="ORF">GXY80_06490</name>
</gene>
<sequence length="340" mass="38162">MINGLNCGGTDDAINPWSRSTANYDPNCFFVHKIVLPASLLPHIACVCKVFYTFPSLLTGGITLRIGFHISTAKGFVWTLREAGRLGCEVVQIFLKNPRAWTQKILTDIDLESFGRLSQALPVFAHLSYLPNIAKIDGDERHMRGFLHEIDLCRQLGIRAMVVHCGSRPQRDKGIRMASQAIDHALKESDISILLENSAGQGHGIGRNIVELFEIYQGIENHERVSLCLDTAHLFASGYDIRAREVWDALIREVDGRFGPHKIGLFHLNDSKTDLGSKADRHWHIGTGKIGLHAFRDIINDLRFRNLMGVMETPKVDSMDEENMKTMKSLLSPLMSRSFS</sequence>
<feature type="domain" description="Xylose isomerase-like TIM barrel" evidence="8">
    <location>
        <begin position="81"/>
        <end position="322"/>
    </location>
</feature>
<accession>A0A971S1D6</accession>
<dbReference type="GO" id="GO:0003906">
    <property type="term" value="F:DNA-(apurinic or apyrimidinic site) endonuclease activity"/>
    <property type="evidence" value="ECO:0007669"/>
    <property type="project" value="TreeGrafter"/>
</dbReference>
<evidence type="ECO:0000259" key="8">
    <source>
        <dbReference type="Pfam" id="PF01261"/>
    </source>
</evidence>
<dbReference type="EC" id="3.1.21.2" evidence="7"/>
<feature type="binding site" evidence="7">
    <location>
        <position position="282"/>
    </location>
    <ligand>
        <name>Zn(2+)</name>
        <dbReference type="ChEBI" id="CHEBI:29105"/>
        <label>3</label>
    </ligand>
</feature>
<dbReference type="GO" id="GO:0003677">
    <property type="term" value="F:DNA binding"/>
    <property type="evidence" value="ECO:0007669"/>
    <property type="project" value="InterPro"/>
</dbReference>
<dbReference type="InterPro" id="IPR013022">
    <property type="entry name" value="Xyl_isomerase-like_TIM-brl"/>
</dbReference>
<feature type="binding site" evidence="7">
    <location>
        <position position="196"/>
    </location>
    <ligand>
        <name>Zn(2+)</name>
        <dbReference type="ChEBI" id="CHEBI:29105"/>
        <label>2</label>
    </ligand>
</feature>
<dbReference type="SUPFAM" id="SSF51658">
    <property type="entry name" value="Xylose isomerase-like"/>
    <property type="match status" value="1"/>
</dbReference>
<dbReference type="EMBL" id="JAAYEE010000107">
    <property type="protein sequence ID" value="NLW35117.1"/>
    <property type="molecule type" value="Genomic_DNA"/>
</dbReference>
<dbReference type="CDD" id="cd00019">
    <property type="entry name" value="AP2Ec"/>
    <property type="match status" value="1"/>
</dbReference>
<dbReference type="PANTHER" id="PTHR21445">
    <property type="entry name" value="ENDONUCLEASE IV ENDODEOXYRIBONUCLEASE IV"/>
    <property type="match status" value="1"/>
</dbReference>
<name>A0A971S1D6_9BACT</name>
<dbReference type="PANTHER" id="PTHR21445:SF0">
    <property type="entry name" value="APURINIC-APYRIMIDINIC ENDONUCLEASE"/>
    <property type="match status" value="1"/>
</dbReference>
<evidence type="ECO:0000256" key="3">
    <source>
        <dbReference type="ARBA" id="ARBA00022763"/>
    </source>
</evidence>
<dbReference type="AlphaFoldDB" id="A0A971S1D6"/>